<dbReference type="GO" id="GO:0006310">
    <property type="term" value="P:DNA recombination"/>
    <property type="evidence" value="ECO:0007669"/>
    <property type="project" value="UniProtKB-KW"/>
</dbReference>
<dbReference type="InterPro" id="IPR011010">
    <property type="entry name" value="DNA_brk_join_enz"/>
</dbReference>
<organism evidence="3 4">
    <name type="scientific">Aliiruegeria lutimaris</name>
    <dbReference type="NCBI Taxonomy" id="571298"/>
    <lineage>
        <taxon>Bacteria</taxon>
        <taxon>Pseudomonadati</taxon>
        <taxon>Pseudomonadota</taxon>
        <taxon>Alphaproteobacteria</taxon>
        <taxon>Rhodobacterales</taxon>
        <taxon>Roseobacteraceae</taxon>
        <taxon>Aliiruegeria</taxon>
    </lineage>
</organism>
<evidence type="ECO:0000256" key="1">
    <source>
        <dbReference type="ARBA" id="ARBA00023172"/>
    </source>
</evidence>
<gene>
    <name evidence="3" type="ORF">SAMN04488026_104819</name>
</gene>
<keyword evidence="1" id="KW-0233">DNA recombination</keyword>
<dbReference type="RefSeq" id="WP_170844637.1">
    <property type="nucleotide sequence ID" value="NZ_FNEK01000048.1"/>
</dbReference>
<feature type="domain" description="Tyr recombinase" evidence="2">
    <location>
        <begin position="359"/>
        <end position="555"/>
    </location>
</feature>
<proteinExistence type="predicted"/>
<dbReference type="GO" id="GO:0003677">
    <property type="term" value="F:DNA binding"/>
    <property type="evidence" value="ECO:0007669"/>
    <property type="project" value="InterPro"/>
</dbReference>
<reference evidence="3 4" key="1">
    <citation type="submission" date="2016-10" db="EMBL/GenBank/DDBJ databases">
        <authorList>
            <person name="de Groot N.N."/>
        </authorList>
    </citation>
    <scope>NUCLEOTIDE SEQUENCE [LARGE SCALE GENOMIC DNA]</scope>
    <source>
        <strain evidence="3 4">DSM 25294</strain>
    </source>
</reference>
<dbReference type="EMBL" id="FNEK01000048">
    <property type="protein sequence ID" value="SDK65034.1"/>
    <property type="molecule type" value="Genomic_DNA"/>
</dbReference>
<evidence type="ECO:0000259" key="2">
    <source>
        <dbReference type="PROSITE" id="PS51898"/>
    </source>
</evidence>
<sequence length="570" mass="64200">MSQTTVSQSDANPFADPTIPTLEEVLDRIAADDRLTKAEKTARTSAIRTAGRAIGLPLSAIPAHPAFLRKKLASVVPARVGLRITSWRNAKSILNKALREQGLDVMPGRYLSPISDTWKPYWEALPQRPFRIALSRFIRFASTRGRGPDDIAEDDFADFDRALMQESLVKAPETVSRDTRRFWNEAGDLEVDWPALRVAVPDRRDRYIVPLSEFPPSLAEELNEYRNALCGDILDIDSPVKPIRPESADNKIVALHRIASAAVAGGMPPSDIPDLRTVVRPDVVKRALRYIRERNGKDKLKSFDTLLAHALSTARHWVRAPEEEIAQLNRIKRALDINTYEMSEATGRVLRDLNDPALLRRLILLPNEVFEEIARNKDRKRVDLIEAQVALAIAILICAPIRPKNLAALHLERHLLEIGAGRKRRRHIRIHGEEVKNGEDLEYPLPNRVAHLLNVYLEEIRPRLARTDNLYLFPGEMDGPKGASLLSNQIANLTESRLGVRMTAHKFRAVAGKIILDQNPTGQEIARQVLGHRDITTTATYYAPLQRDRAIDLYDKAIRATASGNGRHYR</sequence>
<dbReference type="STRING" id="571298.SAMN04488026_104819"/>
<dbReference type="PROSITE" id="PS51898">
    <property type="entry name" value="TYR_RECOMBINASE"/>
    <property type="match status" value="1"/>
</dbReference>
<dbReference type="InterPro" id="IPR013762">
    <property type="entry name" value="Integrase-like_cat_sf"/>
</dbReference>
<dbReference type="Gene3D" id="1.10.443.10">
    <property type="entry name" value="Intergrase catalytic core"/>
    <property type="match status" value="1"/>
</dbReference>
<dbReference type="AlphaFoldDB" id="A0A1G9DME7"/>
<dbReference type="InterPro" id="IPR002104">
    <property type="entry name" value="Integrase_catalytic"/>
</dbReference>
<dbReference type="Pfam" id="PF00589">
    <property type="entry name" value="Phage_integrase"/>
    <property type="match status" value="1"/>
</dbReference>
<name>A0A1G9DME7_9RHOB</name>
<dbReference type="GO" id="GO:0015074">
    <property type="term" value="P:DNA integration"/>
    <property type="evidence" value="ECO:0007669"/>
    <property type="project" value="InterPro"/>
</dbReference>
<dbReference type="SUPFAM" id="SSF56349">
    <property type="entry name" value="DNA breaking-rejoining enzymes"/>
    <property type="match status" value="1"/>
</dbReference>
<evidence type="ECO:0000313" key="4">
    <source>
        <dbReference type="Proteomes" id="UP000199382"/>
    </source>
</evidence>
<protein>
    <submittedName>
        <fullName evidence="3">Phage integrase family protein</fullName>
    </submittedName>
</protein>
<dbReference type="Proteomes" id="UP000199382">
    <property type="component" value="Unassembled WGS sequence"/>
</dbReference>
<keyword evidence="4" id="KW-1185">Reference proteome</keyword>
<accession>A0A1G9DME7</accession>
<evidence type="ECO:0000313" key="3">
    <source>
        <dbReference type="EMBL" id="SDK65034.1"/>
    </source>
</evidence>